<dbReference type="SUPFAM" id="SSF56281">
    <property type="entry name" value="Metallo-hydrolase/oxidoreductase"/>
    <property type="match status" value="1"/>
</dbReference>
<dbReference type="PANTHER" id="PTHR43717:SF1">
    <property type="entry name" value="ANAEROBIC NITRIC OXIDE REDUCTASE FLAVORUBREDOXIN"/>
    <property type="match status" value="1"/>
</dbReference>
<gene>
    <name evidence="2" type="ORF">QJ522_18400</name>
</gene>
<feature type="domain" description="Metallo-beta-lactamase" evidence="1">
    <location>
        <begin position="32"/>
        <end position="226"/>
    </location>
</feature>
<accession>A0AAW6U525</accession>
<sequence>MDKPTMFQPYQAAPDIEVVPSYFPVPGLGILPINAFVLRAAEPVLVDTGQVLLCDEFMKTLSDVIDLADLRWLWLTHADPDHIGSLHRLLDEAPRLRVITTFLAVGKMSLFRPLPMDRVYLLNPGQSLRVGDRTLTAIRPPTYDAPETTGFYDSGSCAFFSADCLGALMSDPVEYAAEIEPAHLRQGLVKWMTVDSPWLHMTDNARFTAALNHVRELKPKVVLSAHLPAAQGMAETLLDYLAAVPAAEPFVGPDQPALEAMLAGTAAK</sequence>
<name>A0AAW6U525_9BACT</name>
<dbReference type="RefSeq" id="WP_432212233.1">
    <property type="nucleotide sequence ID" value="NZ_JASCXX010000027.1"/>
</dbReference>
<keyword evidence="3" id="KW-1185">Reference proteome</keyword>
<dbReference type="SMART" id="SM00849">
    <property type="entry name" value="Lactamase_B"/>
    <property type="match status" value="1"/>
</dbReference>
<dbReference type="InterPro" id="IPR045761">
    <property type="entry name" value="ODP_dom"/>
</dbReference>
<organism evidence="2 3">
    <name type="scientific">Anaerobaca lacustris</name>
    <dbReference type="NCBI Taxonomy" id="3044600"/>
    <lineage>
        <taxon>Bacteria</taxon>
        <taxon>Pseudomonadati</taxon>
        <taxon>Planctomycetota</taxon>
        <taxon>Phycisphaerae</taxon>
        <taxon>Sedimentisphaerales</taxon>
        <taxon>Anaerobacaceae</taxon>
        <taxon>Anaerobaca</taxon>
    </lineage>
</organism>
<dbReference type="PANTHER" id="PTHR43717">
    <property type="entry name" value="ANAEROBIC NITRIC OXIDE REDUCTASE FLAVORUBREDOXIN"/>
    <property type="match status" value="1"/>
</dbReference>
<comment type="caution">
    <text evidence="2">The sequence shown here is derived from an EMBL/GenBank/DDBJ whole genome shotgun (WGS) entry which is preliminary data.</text>
</comment>
<evidence type="ECO:0000259" key="1">
    <source>
        <dbReference type="SMART" id="SM00849"/>
    </source>
</evidence>
<evidence type="ECO:0000313" key="2">
    <source>
        <dbReference type="EMBL" id="MDI6451038.1"/>
    </source>
</evidence>
<dbReference type="Pfam" id="PF19583">
    <property type="entry name" value="ODP"/>
    <property type="match status" value="1"/>
</dbReference>
<protein>
    <submittedName>
        <fullName evidence="2">MBL fold metallo-hydrolase</fullName>
    </submittedName>
</protein>
<dbReference type="AlphaFoldDB" id="A0AAW6U525"/>
<dbReference type="InterPro" id="IPR036866">
    <property type="entry name" value="RibonucZ/Hydroxyglut_hydro"/>
</dbReference>
<reference evidence="2" key="1">
    <citation type="submission" date="2023-05" db="EMBL/GenBank/DDBJ databases">
        <title>Anaerotaeda fermentans gen. nov., sp. nov., a novel anaerobic planctomycete of the new family within the order Sedimentisphaerales isolated from Taman Peninsula, Russia.</title>
        <authorList>
            <person name="Khomyakova M.A."/>
            <person name="Merkel A.Y."/>
            <person name="Slobodkin A.I."/>
        </authorList>
    </citation>
    <scope>NUCLEOTIDE SEQUENCE</scope>
    <source>
        <strain evidence="2">M17dextr</strain>
    </source>
</reference>
<dbReference type="EMBL" id="JASCXX010000027">
    <property type="protein sequence ID" value="MDI6451038.1"/>
    <property type="molecule type" value="Genomic_DNA"/>
</dbReference>
<dbReference type="InterPro" id="IPR001279">
    <property type="entry name" value="Metallo-B-lactamas"/>
</dbReference>
<dbReference type="Gene3D" id="3.60.15.10">
    <property type="entry name" value="Ribonuclease Z/Hydroxyacylglutathione hydrolase-like"/>
    <property type="match status" value="1"/>
</dbReference>
<proteinExistence type="predicted"/>
<dbReference type="Proteomes" id="UP001431776">
    <property type="component" value="Unassembled WGS sequence"/>
</dbReference>
<evidence type="ECO:0000313" key="3">
    <source>
        <dbReference type="Proteomes" id="UP001431776"/>
    </source>
</evidence>